<dbReference type="Pfam" id="PF13275">
    <property type="entry name" value="S4_2"/>
    <property type="match status" value="1"/>
</dbReference>
<reference evidence="1" key="1">
    <citation type="submission" date="2019-08" db="EMBL/GenBank/DDBJ databases">
        <authorList>
            <person name="Kucharzyk K."/>
            <person name="Murdoch R.W."/>
            <person name="Higgins S."/>
            <person name="Loffler F."/>
        </authorList>
    </citation>
    <scope>NUCLEOTIDE SEQUENCE</scope>
</reference>
<dbReference type="EMBL" id="VSSQ01104545">
    <property type="protein sequence ID" value="MPN44985.1"/>
    <property type="molecule type" value="Genomic_DNA"/>
</dbReference>
<dbReference type="AlphaFoldDB" id="A0A645I132"/>
<protein>
    <recommendedName>
        <fullName evidence="2">RNA-binding S4 domain-containing protein</fullName>
    </recommendedName>
</protein>
<organism evidence="1">
    <name type="scientific">bioreactor metagenome</name>
    <dbReference type="NCBI Taxonomy" id="1076179"/>
    <lineage>
        <taxon>unclassified sequences</taxon>
        <taxon>metagenomes</taxon>
        <taxon>ecological metagenomes</taxon>
    </lineage>
</organism>
<sequence>MRIETDSIRLDALLKLCDAVQSGGHAKMVIQNGEVRVNGEVCLQRGKKMRAGDKAEYNHIVCVIENHVH</sequence>
<evidence type="ECO:0000313" key="1">
    <source>
        <dbReference type="EMBL" id="MPN44985.1"/>
    </source>
</evidence>
<gene>
    <name evidence="1" type="ORF">SDC9_192552</name>
</gene>
<accession>A0A645I132</accession>
<evidence type="ECO:0008006" key="2">
    <source>
        <dbReference type="Google" id="ProtNLM"/>
    </source>
</evidence>
<dbReference type="Gene3D" id="3.10.290.10">
    <property type="entry name" value="RNA-binding S4 domain"/>
    <property type="match status" value="1"/>
</dbReference>
<dbReference type="InterPro" id="IPR036986">
    <property type="entry name" value="S4_RNA-bd_sf"/>
</dbReference>
<comment type="caution">
    <text evidence="1">The sequence shown here is derived from an EMBL/GenBank/DDBJ whole genome shotgun (WGS) entry which is preliminary data.</text>
</comment>
<proteinExistence type="predicted"/>
<dbReference type="GO" id="GO:0003723">
    <property type="term" value="F:RNA binding"/>
    <property type="evidence" value="ECO:0007669"/>
    <property type="project" value="InterPro"/>
</dbReference>
<dbReference type="CDD" id="cd00165">
    <property type="entry name" value="S4"/>
    <property type="match status" value="1"/>
</dbReference>
<dbReference type="PROSITE" id="PS50889">
    <property type="entry name" value="S4"/>
    <property type="match status" value="1"/>
</dbReference>
<dbReference type="SUPFAM" id="SSF55174">
    <property type="entry name" value="Alpha-L RNA-binding motif"/>
    <property type="match status" value="1"/>
</dbReference>
<name>A0A645I132_9ZZZZ</name>